<name>A0ABV0JDT4_9CYAN</name>
<proteinExistence type="predicted"/>
<evidence type="ECO:0000313" key="4">
    <source>
        <dbReference type="Proteomes" id="UP001464891"/>
    </source>
</evidence>
<feature type="transmembrane region" description="Helical" evidence="2">
    <location>
        <begin position="223"/>
        <end position="242"/>
    </location>
</feature>
<organism evidence="3 4">
    <name type="scientific">Trichocoleus desertorum GB2-A4</name>
    <dbReference type="NCBI Taxonomy" id="2933944"/>
    <lineage>
        <taxon>Bacteria</taxon>
        <taxon>Bacillati</taxon>
        <taxon>Cyanobacteriota</taxon>
        <taxon>Cyanophyceae</taxon>
        <taxon>Leptolyngbyales</taxon>
        <taxon>Trichocoleusaceae</taxon>
        <taxon>Trichocoleus</taxon>
    </lineage>
</organism>
<dbReference type="EMBL" id="JAMPKM010000017">
    <property type="protein sequence ID" value="MEP0819944.1"/>
    <property type="molecule type" value="Genomic_DNA"/>
</dbReference>
<protein>
    <submittedName>
        <fullName evidence="3">Uncharacterized protein</fullName>
    </submittedName>
</protein>
<keyword evidence="2" id="KW-0472">Membrane</keyword>
<dbReference type="Proteomes" id="UP001464891">
    <property type="component" value="Unassembled WGS sequence"/>
</dbReference>
<feature type="compositionally biased region" description="Low complexity" evidence="1">
    <location>
        <begin position="174"/>
        <end position="187"/>
    </location>
</feature>
<reference evidence="3 4" key="1">
    <citation type="submission" date="2022-04" db="EMBL/GenBank/DDBJ databases">
        <title>Positive selection, recombination, and allopatry shape intraspecific diversity of widespread and dominant cyanobacteria.</title>
        <authorList>
            <person name="Wei J."/>
            <person name="Shu W."/>
            <person name="Hu C."/>
        </authorList>
    </citation>
    <scope>NUCLEOTIDE SEQUENCE [LARGE SCALE GENOMIC DNA]</scope>
    <source>
        <strain evidence="3 4">GB2-A4</strain>
    </source>
</reference>
<feature type="compositionally biased region" description="Low complexity" evidence="1">
    <location>
        <begin position="194"/>
        <end position="205"/>
    </location>
</feature>
<keyword evidence="2" id="KW-1133">Transmembrane helix</keyword>
<accession>A0ABV0JDT4</accession>
<keyword evidence="4" id="KW-1185">Reference proteome</keyword>
<feature type="compositionally biased region" description="Acidic residues" evidence="1">
    <location>
        <begin position="132"/>
        <end position="142"/>
    </location>
</feature>
<feature type="region of interest" description="Disordered" evidence="1">
    <location>
        <begin position="101"/>
        <end position="207"/>
    </location>
</feature>
<gene>
    <name evidence="3" type="ORF">NC998_22835</name>
</gene>
<dbReference type="RefSeq" id="WP_190432996.1">
    <property type="nucleotide sequence ID" value="NZ_JAMPKM010000017.1"/>
</dbReference>
<feature type="region of interest" description="Disordered" evidence="1">
    <location>
        <begin position="24"/>
        <end position="55"/>
    </location>
</feature>
<comment type="caution">
    <text evidence="3">The sequence shown here is derived from an EMBL/GenBank/DDBJ whole genome shotgun (WGS) entry which is preliminary data.</text>
</comment>
<evidence type="ECO:0000256" key="2">
    <source>
        <dbReference type="SAM" id="Phobius"/>
    </source>
</evidence>
<keyword evidence="2" id="KW-0812">Transmembrane</keyword>
<sequence length="248" mass="26581">MPHKHKNLLSTIRALGDKQLTLTQQASEAKEGTVEPQLHQAAEEFEPGHQKPDTASNELIAPLLTPSILEERLEAQLSLDTETVETAETLHLTEITAAIEVEAPQADPETPPSGELAIAEPKPEESKSEQPVAEESELEAPEPEAPKPEEPVAIAANFEDQVAATDTATPTGEPAPQQPASSAPSFQTTANPENDGNANGTNDDNQAIAPNLEAKDLLKRPEAFALIVCTFFIAIWQTLVGIGQERKL</sequence>
<evidence type="ECO:0000313" key="3">
    <source>
        <dbReference type="EMBL" id="MEP0819944.1"/>
    </source>
</evidence>
<evidence type="ECO:0000256" key="1">
    <source>
        <dbReference type="SAM" id="MobiDB-lite"/>
    </source>
</evidence>